<evidence type="ECO:0000256" key="1">
    <source>
        <dbReference type="SAM" id="MobiDB-lite"/>
    </source>
</evidence>
<feature type="non-terminal residue" evidence="3">
    <location>
        <position position="64"/>
    </location>
</feature>
<dbReference type="AlphaFoldDB" id="A0A821X7W2"/>
<proteinExistence type="predicted"/>
<sequence>SDENEQIKPTIRDEKDKEAEELAIKIALEEFMEKIKQSGAVFHNNESQPSQASLFSFTDLSTHL</sequence>
<feature type="non-terminal residue" evidence="3">
    <location>
        <position position="1"/>
    </location>
</feature>
<evidence type="ECO:0000313" key="2">
    <source>
        <dbReference type="EMBL" id="CAF4923578.1"/>
    </source>
</evidence>
<protein>
    <submittedName>
        <fullName evidence="3">Uncharacterized protein</fullName>
    </submittedName>
</protein>
<name>A0A821X7W2_9BILA</name>
<reference evidence="3" key="1">
    <citation type="submission" date="2021-02" db="EMBL/GenBank/DDBJ databases">
        <authorList>
            <person name="Nowell W R."/>
        </authorList>
    </citation>
    <scope>NUCLEOTIDE SEQUENCE</scope>
</reference>
<keyword evidence="4" id="KW-1185">Reference proteome</keyword>
<feature type="compositionally biased region" description="Polar residues" evidence="1">
    <location>
        <begin position="44"/>
        <end position="64"/>
    </location>
</feature>
<comment type="caution">
    <text evidence="3">The sequence shown here is derived from an EMBL/GenBank/DDBJ whole genome shotgun (WGS) entry which is preliminary data.</text>
</comment>
<accession>A0A821X7W2</accession>
<gene>
    <name evidence="2" type="ORF">UJA718_LOCUS46545</name>
    <name evidence="3" type="ORF">UJA718_LOCUS47305</name>
</gene>
<organism evidence="3 4">
    <name type="scientific">Rotaria socialis</name>
    <dbReference type="NCBI Taxonomy" id="392032"/>
    <lineage>
        <taxon>Eukaryota</taxon>
        <taxon>Metazoa</taxon>
        <taxon>Spiralia</taxon>
        <taxon>Gnathifera</taxon>
        <taxon>Rotifera</taxon>
        <taxon>Eurotatoria</taxon>
        <taxon>Bdelloidea</taxon>
        <taxon>Philodinida</taxon>
        <taxon>Philodinidae</taxon>
        <taxon>Rotaria</taxon>
    </lineage>
</organism>
<dbReference type="Proteomes" id="UP000663873">
    <property type="component" value="Unassembled WGS sequence"/>
</dbReference>
<evidence type="ECO:0000313" key="3">
    <source>
        <dbReference type="EMBL" id="CAF4940648.1"/>
    </source>
</evidence>
<evidence type="ECO:0000313" key="4">
    <source>
        <dbReference type="Proteomes" id="UP000663873"/>
    </source>
</evidence>
<feature type="region of interest" description="Disordered" evidence="1">
    <location>
        <begin position="42"/>
        <end position="64"/>
    </location>
</feature>
<dbReference type="EMBL" id="CAJOBP010089013">
    <property type="protein sequence ID" value="CAF4940648.1"/>
    <property type="molecule type" value="Genomic_DNA"/>
</dbReference>
<dbReference type="EMBL" id="CAJOBP010083745">
    <property type="protein sequence ID" value="CAF4923578.1"/>
    <property type="molecule type" value="Genomic_DNA"/>
</dbReference>